<evidence type="ECO:0000313" key="15">
    <source>
        <dbReference type="RefSeq" id="XP_033779966.1"/>
    </source>
</evidence>
<name>A0A6P8PXR7_GEOSA</name>
<organism evidence="14 15">
    <name type="scientific">Geotrypetes seraphini</name>
    <name type="common">Gaboon caecilian</name>
    <name type="synonym">Caecilia seraphini</name>
    <dbReference type="NCBI Taxonomy" id="260995"/>
    <lineage>
        <taxon>Eukaryota</taxon>
        <taxon>Metazoa</taxon>
        <taxon>Chordata</taxon>
        <taxon>Craniata</taxon>
        <taxon>Vertebrata</taxon>
        <taxon>Euteleostomi</taxon>
        <taxon>Amphibia</taxon>
        <taxon>Gymnophiona</taxon>
        <taxon>Geotrypetes</taxon>
    </lineage>
</organism>
<dbReference type="InterPro" id="IPR013783">
    <property type="entry name" value="Ig-like_fold"/>
</dbReference>
<dbReference type="GeneID" id="117350101"/>
<keyword evidence="7 12" id="KW-0472">Membrane</keyword>
<dbReference type="OrthoDB" id="8936120at2759"/>
<evidence type="ECO:0000256" key="10">
    <source>
        <dbReference type="RuleBase" id="RU004439"/>
    </source>
</evidence>
<keyword evidence="2" id="KW-0490">MHC I</keyword>
<keyword evidence="9" id="KW-0325">Glycoprotein</keyword>
<evidence type="ECO:0000256" key="1">
    <source>
        <dbReference type="ARBA" id="ARBA00004479"/>
    </source>
</evidence>
<keyword evidence="6 12" id="KW-1133">Transmembrane helix</keyword>
<dbReference type="InterPro" id="IPR011161">
    <property type="entry name" value="MHC_I-like_Ag-recog"/>
</dbReference>
<evidence type="ECO:0000256" key="9">
    <source>
        <dbReference type="ARBA" id="ARBA00023180"/>
    </source>
</evidence>
<dbReference type="InterPro" id="IPR050208">
    <property type="entry name" value="MHC_class-I_related"/>
</dbReference>
<evidence type="ECO:0000256" key="6">
    <source>
        <dbReference type="ARBA" id="ARBA00022989"/>
    </source>
</evidence>
<dbReference type="SUPFAM" id="SSF48726">
    <property type="entry name" value="Immunoglobulin"/>
    <property type="match status" value="1"/>
</dbReference>
<evidence type="ECO:0000256" key="7">
    <source>
        <dbReference type="ARBA" id="ARBA00023136"/>
    </source>
</evidence>
<dbReference type="InParanoid" id="A0A6P8PXR7"/>
<evidence type="ECO:0000256" key="11">
    <source>
        <dbReference type="SAM" id="MobiDB-lite"/>
    </source>
</evidence>
<comment type="similarity">
    <text evidence="10">Belongs to the MHC class I family.</text>
</comment>
<dbReference type="GO" id="GO:0009897">
    <property type="term" value="C:external side of plasma membrane"/>
    <property type="evidence" value="ECO:0007669"/>
    <property type="project" value="TreeGrafter"/>
</dbReference>
<proteinExistence type="inferred from homology"/>
<keyword evidence="4" id="KW-0732">Signal</keyword>
<dbReference type="InterPro" id="IPR003597">
    <property type="entry name" value="Ig_C1-set"/>
</dbReference>
<feature type="region of interest" description="Disordered" evidence="11">
    <location>
        <begin position="351"/>
        <end position="378"/>
    </location>
</feature>
<keyword evidence="8" id="KW-1015">Disulfide bond</keyword>
<dbReference type="InterPro" id="IPR011162">
    <property type="entry name" value="MHC_I/II-like_Ag-recog"/>
</dbReference>
<dbReference type="Pfam" id="PF00129">
    <property type="entry name" value="MHC_I"/>
    <property type="match status" value="1"/>
</dbReference>
<evidence type="ECO:0000256" key="3">
    <source>
        <dbReference type="ARBA" id="ARBA00022692"/>
    </source>
</evidence>
<dbReference type="CDD" id="cd21029">
    <property type="entry name" value="IgC1_CD1"/>
    <property type="match status" value="1"/>
</dbReference>
<dbReference type="PANTHER" id="PTHR16675">
    <property type="entry name" value="MHC CLASS I-RELATED"/>
    <property type="match status" value="1"/>
</dbReference>
<dbReference type="InterPro" id="IPR001039">
    <property type="entry name" value="MHC_I_a_a1/a2"/>
</dbReference>
<evidence type="ECO:0000256" key="2">
    <source>
        <dbReference type="ARBA" id="ARBA00022451"/>
    </source>
</evidence>
<dbReference type="SMART" id="SM00407">
    <property type="entry name" value="IGc1"/>
    <property type="match status" value="1"/>
</dbReference>
<dbReference type="PROSITE" id="PS50835">
    <property type="entry name" value="IG_LIKE"/>
    <property type="match status" value="1"/>
</dbReference>
<evidence type="ECO:0000256" key="4">
    <source>
        <dbReference type="ARBA" id="ARBA00022729"/>
    </source>
</evidence>
<dbReference type="InterPro" id="IPR003006">
    <property type="entry name" value="Ig/MHC_CS"/>
</dbReference>
<dbReference type="PANTHER" id="PTHR16675:SF242">
    <property type="entry name" value="MAJOR HISTOCOMPATIBILITY COMPLEX CLASS I-RELATED GENE PROTEIN"/>
    <property type="match status" value="1"/>
</dbReference>
<protein>
    <submittedName>
        <fullName evidence="15">Major histocompatibility complex class I-related gene protein-like</fullName>
    </submittedName>
</protein>
<keyword evidence="5" id="KW-0391">Immunity</keyword>
<feature type="compositionally biased region" description="Low complexity" evidence="11">
    <location>
        <begin position="354"/>
        <end position="378"/>
    </location>
</feature>
<keyword evidence="3 12" id="KW-0812">Transmembrane</keyword>
<evidence type="ECO:0000256" key="8">
    <source>
        <dbReference type="ARBA" id="ARBA00023157"/>
    </source>
</evidence>
<dbReference type="GO" id="GO:0006955">
    <property type="term" value="P:immune response"/>
    <property type="evidence" value="ECO:0007669"/>
    <property type="project" value="TreeGrafter"/>
</dbReference>
<dbReference type="RefSeq" id="XP_033779966.1">
    <property type="nucleotide sequence ID" value="XM_033924075.1"/>
</dbReference>
<feature type="transmembrane region" description="Helical" evidence="12">
    <location>
        <begin position="321"/>
        <end position="345"/>
    </location>
</feature>
<dbReference type="Proteomes" id="UP000515159">
    <property type="component" value="Chromosome 16"/>
</dbReference>
<keyword evidence="14" id="KW-1185">Reference proteome</keyword>
<dbReference type="InterPro" id="IPR036179">
    <property type="entry name" value="Ig-like_dom_sf"/>
</dbReference>
<sequence length="378" mass="42705">MCNRLGSFERKSFSVFSESGATMALILIFLLVFLSPTYGSSGSHSLRYFYTGISEPGSGAPEFYRIGYVDDMPLTWYDSGTQQFQLLPKWTSKLEEEDPEYKERYTQIVRGWQQGFKVDMRTLMNRYNQSAGVHTLQRMYGCEKNQDGSTWGFHQIAYDGHDFLSFDKDRLTYVTAMPGAEITTQRWNADRSNAERRKAYLEQICIEWLEKYVKYGAKELNNKVRPQVKVSDRKSEERLITLHCQVTGFYPREIDVKWMKNGNIMHGTAAKDILPNHDGTYQTRESVEIDPQEEAKYSCHVEHSSMPESLTVLWEPKSSSLTAIIIGAIAVAVVLIAVVIGVIIWKKRAGKKAGGYSAASAKEDGSSTSSGTSPNPAI</sequence>
<accession>A0A6P8PXR7</accession>
<dbReference type="AlphaFoldDB" id="A0A6P8PXR7"/>
<dbReference type="GO" id="GO:0042612">
    <property type="term" value="C:MHC class I protein complex"/>
    <property type="evidence" value="ECO:0007669"/>
    <property type="project" value="UniProtKB-KW"/>
</dbReference>
<dbReference type="GO" id="GO:0002474">
    <property type="term" value="P:antigen processing and presentation of peptide antigen via MHC class I"/>
    <property type="evidence" value="ECO:0007669"/>
    <property type="project" value="UniProtKB-KW"/>
</dbReference>
<feature type="domain" description="Ig-like" evidence="13">
    <location>
        <begin position="226"/>
        <end position="311"/>
    </location>
</feature>
<evidence type="ECO:0000256" key="5">
    <source>
        <dbReference type="ARBA" id="ARBA00022859"/>
    </source>
</evidence>
<dbReference type="Pfam" id="PF07654">
    <property type="entry name" value="C1-set"/>
    <property type="match status" value="1"/>
</dbReference>
<dbReference type="SUPFAM" id="SSF54452">
    <property type="entry name" value="MHC antigen-recognition domain"/>
    <property type="match status" value="1"/>
</dbReference>
<evidence type="ECO:0000259" key="13">
    <source>
        <dbReference type="PROSITE" id="PS50835"/>
    </source>
</evidence>
<comment type="subcellular location">
    <subcellularLocation>
        <location evidence="1">Membrane</location>
        <topology evidence="1">Single-pass type I membrane protein</topology>
    </subcellularLocation>
</comment>
<reference evidence="15" key="1">
    <citation type="submission" date="2025-08" db="UniProtKB">
        <authorList>
            <consortium name="RefSeq"/>
        </authorList>
    </citation>
    <scope>IDENTIFICATION</scope>
</reference>
<dbReference type="FunCoup" id="A0A6P8PXR7">
    <property type="interactions" value="457"/>
</dbReference>
<dbReference type="FunFam" id="3.30.500.10:FF:000001">
    <property type="entry name" value="H-2 class I histocompatibility antigen, alpha chain"/>
    <property type="match status" value="1"/>
</dbReference>
<dbReference type="GO" id="GO:0005615">
    <property type="term" value="C:extracellular space"/>
    <property type="evidence" value="ECO:0007669"/>
    <property type="project" value="TreeGrafter"/>
</dbReference>
<evidence type="ECO:0000256" key="12">
    <source>
        <dbReference type="SAM" id="Phobius"/>
    </source>
</evidence>
<dbReference type="PRINTS" id="PR01638">
    <property type="entry name" value="MHCCLASSI"/>
</dbReference>
<dbReference type="Gene3D" id="2.60.40.10">
    <property type="entry name" value="Immunoglobulins"/>
    <property type="match status" value="1"/>
</dbReference>
<dbReference type="InterPro" id="IPR037055">
    <property type="entry name" value="MHC_I-like_Ag-recog_sf"/>
</dbReference>
<dbReference type="KEGG" id="gsh:117350101"/>
<dbReference type="InterPro" id="IPR007110">
    <property type="entry name" value="Ig-like_dom"/>
</dbReference>
<dbReference type="FunFam" id="2.60.40.10:FF:000204">
    <property type="entry name" value="Major histocompatibility complex, class I-related protein"/>
    <property type="match status" value="1"/>
</dbReference>
<gene>
    <name evidence="15" type="primary">LOC117350101</name>
</gene>
<dbReference type="Gene3D" id="3.30.500.10">
    <property type="entry name" value="MHC class I-like antigen recognition-like"/>
    <property type="match status" value="1"/>
</dbReference>
<evidence type="ECO:0000313" key="14">
    <source>
        <dbReference type="Proteomes" id="UP000515159"/>
    </source>
</evidence>
<dbReference type="PROSITE" id="PS00290">
    <property type="entry name" value="IG_MHC"/>
    <property type="match status" value="1"/>
</dbReference>